<feature type="compositionally biased region" description="Basic and acidic residues" evidence="1">
    <location>
        <begin position="556"/>
        <end position="568"/>
    </location>
</feature>
<feature type="compositionally biased region" description="Pro residues" evidence="1">
    <location>
        <begin position="828"/>
        <end position="850"/>
    </location>
</feature>
<evidence type="ECO:0000313" key="3">
    <source>
        <dbReference type="EMBL" id="CEM50162.1"/>
    </source>
</evidence>
<feature type="region of interest" description="Disordered" evidence="1">
    <location>
        <begin position="754"/>
        <end position="1138"/>
    </location>
</feature>
<feature type="compositionally biased region" description="Basic residues" evidence="1">
    <location>
        <begin position="596"/>
        <end position="606"/>
    </location>
</feature>
<proteinExistence type="predicted"/>
<feature type="compositionally biased region" description="Low complexity" evidence="1">
    <location>
        <begin position="1058"/>
        <end position="1071"/>
    </location>
</feature>
<organism evidence="3">
    <name type="scientific">Chromera velia CCMP2878</name>
    <dbReference type="NCBI Taxonomy" id="1169474"/>
    <lineage>
        <taxon>Eukaryota</taxon>
        <taxon>Sar</taxon>
        <taxon>Alveolata</taxon>
        <taxon>Colpodellida</taxon>
        <taxon>Chromeraceae</taxon>
        <taxon>Chromera</taxon>
    </lineage>
</organism>
<name>A0A0G4HZZ3_9ALVE</name>
<feature type="region of interest" description="Disordered" evidence="1">
    <location>
        <begin position="255"/>
        <end position="278"/>
    </location>
</feature>
<feature type="compositionally biased region" description="Basic and acidic residues" evidence="1">
    <location>
        <begin position="851"/>
        <end position="864"/>
    </location>
</feature>
<feature type="compositionally biased region" description="Pro residues" evidence="1">
    <location>
        <begin position="583"/>
        <end position="595"/>
    </location>
</feature>
<feature type="compositionally biased region" description="Basic and acidic residues" evidence="1">
    <location>
        <begin position="779"/>
        <end position="788"/>
    </location>
</feature>
<feature type="region of interest" description="Disordered" evidence="1">
    <location>
        <begin position="185"/>
        <end position="209"/>
    </location>
</feature>
<feature type="compositionally biased region" description="Polar residues" evidence="1">
    <location>
        <begin position="1303"/>
        <end position="1314"/>
    </location>
</feature>
<dbReference type="VEuPathDB" id="CryptoDB:Cvel_9842"/>
<feature type="compositionally biased region" description="Polar residues" evidence="1">
    <location>
        <begin position="398"/>
        <end position="407"/>
    </location>
</feature>
<evidence type="ECO:0008006" key="4">
    <source>
        <dbReference type="Google" id="ProtNLM"/>
    </source>
</evidence>
<feature type="region of interest" description="Disordered" evidence="1">
    <location>
        <begin position="534"/>
        <end position="620"/>
    </location>
</feature>
<evidence type="ECO:0000256" key="2">
    <source>
        <dbReference type="SAM" id="Phobius"/>
    </source>
</evidence>
<feature type="region of interest" description="Disordered" evidence="1">
    <location>
        <begin position="1205"/>
        <end position="1414"/>
    </location>
</feature>
<feature type="compositionally biased region" description="Polar residues" evidence="1">
    <location>
        <begin position="1351"/>
        <end position="1361"/>
    </location>
</feature>
<feature type="compositionally biased region" description="Basic and acidic residues" evidence="1">
    <location>
        <begin position="1281"/>
        <end position="1291"/>
    </location>
</feature>
<feature type="region of interest" description="Disordered" evidence="1">
    <location>
        <begin position="315"/>
        <end position="443"/>
    </location>
</feature>
<dbReference type="EMBL" id="CDMZ01004580">
    <property type="protein sequence ID" value="CEM50162.1"/>
    <property type="molecule type" value="Genomic_DNA"/>
</dbReference>
<protein>
    <recommendedName>
        <fullName evidence="4">Transmembrane protein</fullName>
    </recommendedName>
</protein>
<keyword evidence="2" id="KW-0472">Membrane</keyword>
<feature type="compositionally biased region" description="Polar residues" evidence="1">
    <location>
        <begin position="1229"/>
        <end position="1243"/>
    </location>
</feature>
<feature type="compositionally biased region" description="Polar residues" evidence="1">
    <location>
        <begin position="1030"/>
        <end position="1042"/>
    </location>
</feature>
<feature type="compositionally biased region" description="Basic and acidic residues" evidence="1">
    <location>
        <begin position="910"/>
        <end position="925"/>
    </location>
</feature>
<gene>
    <name evidence="3" type="ORF">Cvel_9842</name>
</gene>
<accession>A0A0G4HZZ3</accession>
<feature type="compositionally biased region" description="Polar residues" evidence="1">
    <location>
        <begin position="801"/>
        <end position="814"/>
    </location>
</feature>
<evidence type="ECO:0000256" key="1">
    <source>
        <dbReference type="SAM" id="MobiDB-lite"/>
    </source>
</evidence>
<feature type="compositionally biased region" description="Pro residues" evidence="1">
    <location>
        <begin position="377"/>
        <end position="391"/>
    </location>
</feature>
<sequence>MPISLGAICCAALGGVLRGRRLRNPVEGANRGVCNALASLAALCLEALSLVFLPLSLEWVLSGAAALILLVTKDAVCSPQPDSRGASAVQKRRQKGNRGILALCTTLSLGLSALWYLLFVFRRESRKPEESVGASGASETFAAFPPPPPSLESLRRFLSVRSVGGVLLCTLAARGCTAALAMRRGSGLPGSSAETGTSGGLHGGGEKGPAGARRSRAFLAALPAALLSPACAVSLCVAATSAAAVVRGLVARNSSLGDESDSEGGGEDDSAGDGAGVGVPNNSRGPFFVCAMAFLGMCAGLAAVLSRRFRAQTLGVGSSDSRGGNASTEKSEGGMMAGSTPDADGFTSLPLGGGPLGGMGEPDGPDEAPLGKQVEGSPPPSPADLLPPPAHPRGRISSPRTGPSKSSFKTRRRRAGGDLEGGGGEEEGQSGGRRPPASKSSPAGLENVRFVRSSLLFQMALGAVFLFLFESVCVPAESDGDSLSDVGVKMGAGADIQGLQRSETALLSLILFCTGVVLGGWTLDATDGPSVGTLRGGEDPLNGIPLENVKRSPAVGDRDRDGESKWEAEFGDLEGGEGTGNTPLPPLHGAPPPPSRKGKHPKKPKERKALPPRPGHPAPSVGAVWDAGFHADFAPGEGDGGPGTTADPFAAAAKMPTGTVGGTATTNGRSVEAADPFAAASSIQIMAGDASGPVFGGGPGHGPSSPDAFCPSPAGAADPFAAPAGTTGPVPSPFFEEQPGGKVETVTPAIHTKHPFQQPQYEVHVEGSEEAGQWSAVVKETRPPKSMEEEGEDGDGDLPSVSASFTRLFSSTASLEHKDTTHLSQQPNEPPNPSPENPSIPLVPSPFPKTDPPDARDSPSHGEADASEPPDPESIHERVDGKGKGEAQEEDSQNDAAARTSSSPIPSPTEEDHQTPEQREAHVTVEEESSSVPPPQSGQHIYERDPEQPAVSDGLHEEFRFPGPETVPIPPHPTDAALAGMEGKAPFPFHEEEPSGSARGPQETPPKPPIVSDDSTPPSPSSSPQPNEGAGSSSLFPLTTGRNMREDAPGWGERGDPFDSPVESPVPVPVDGSREEGGGGVAEEIDAGGRTVEEEPPLPVGGGDGVRPSETFGENIRAVETGEGRGGSASATAGPQGVCVDGVSDSGQLVGVISGEVAEGDKEEATGSATASIALVENSPVDPRSMFDDGGARVSVEADNRGILFEAGGDNGFTEEADDAPDIPPSNSTPPFATHTSFVNGSAMNGGHVSAPVPPSDDAISPSAPAGPSPSPQTQWGSVEEEGRTDQKHLNQMESPDPLYSVETFQQPSGTSVSPEKEEGDEGVANAQTVSPSGSSPDADRPMDELASGDPFSQNPAASPSQPGPVPAFLPWGDPGGDPFRTDESAKTNVVDATERVGGDGSSGSDSPPVRESASGMIHSHFHASETSDNIAGNGAAFVLSATEEEMNL</sequence>
<keyword evidence="2" id="KW-1133">Transmembrane helix</keyword>
<feature type="compositionally biased region" description="Gly residues" evidence="1">
    <location>
        <begin position="197"/>
        <end position="208"/>
    </location>
</feature>
<feature type="compositionally biased region" description="Acidic residues" evidence="1">
    <location>
        <begin position="258"/>
        <end position="271"/>
    </location>
</feature>
<feature type="compositionally biased region" description="Gly residues" evidence="1">
    <location>
        <begin position="351"/>
        <end position="361"/>
    </location>
</feature>
<feature type="compositionally biased region" description="Low complexity" evidence="1">
    <location>
        <begin position="702"/>
        <end position="729"/>
    </location>
</feature>
<reference evidence="3" key="1">
    <citation type="submission" date="2014-11" db="EMBL/GenBank/DDBJ databases">
        <authorList>
            <person name="Otto D Thomas"/>
            <person name="Naeem Raeece"/>
        </authorList>
    </citation>
    <scope>NUCLEOTIDE SEQUENCE</scope>
</reference>
<keyword evidence="2" id="KW-0812">Transmembrane</keyword>
<feature type="transmembrane region" description="Helical" evidence="2">
    <location>
        <begin position="100"/>
        <end position="121"/>
    </location>
</feature>
<feature type="compositionally biased region" description="Polar residues" evidence="1">
    <location>
        <begin position="1326"/>
        <end position="1336"/>
    </location>
</feature>
<feature type="compositionally biased region" description="Basic and acidic residues" evidence="1">
    <location>
        <begin position="1043"/>
        <end position="1057"/>
    </location>
</feature>
<feature type="region of interest" description="Disordered" evidence="1">
    <location>
        <begin position="691"/>
        <end position="741"/>
    </location>
</feature>
<feature type="compositionally biased region" description="Basic and acidic residues" evidence="1">
    <location>
        <begin position="873"/>
        <end position="887"/>
    </location>
</feature>
<feature type="compositionally biased region" description="Polar residues" evidence="1">
    <location>
        <begin position="315"/>
        <end position="328"/>
    </location>
</feature>